<proteinExistence type="predicted"/>
<dbReference type="PANTHER" id="PTHR39683">
    <property type="entry name" value="CONSERVED PROTEIN TB16.3"/>
    <property type="match status" value="1"/>
</dbReference>
<dbReference type="Pfam" id="PF10604">
    <property type="entry name" value="Polyketide_cyc2"/>
    <property type="match status" value="1"/>
</dbReference>
<keyword evidence="2" id="KW-1185">Reference proteome</keyword>
<dbReference type="InterPro" id="IPR019587">
    <property type="entry name" value="Polyketide_cyclase/dehydratase"/>
</dbReference>
<name>A0A1B2HBF3_9PSEU</name>
<dbReference type="AlphaFoldDB" id="A0A1B2HBF3"/>
<dbReference type="EMBL" id="CP016793">
    <property type="protein sequence ID" value="ANZ35055.1"/>
    <property type="molecule type" value="Genomic_DNA"/>
</dbReference>
<accession>A0A1B2HBF3</accession>
<dbReference type="Proteomes" id="UP000093053">
    <property type="component" value="Chromosome"/>
</dbReference>
<dbReference type="RefSeq" id="WP_065913473.1">
    <property type="nucleotide sequence ID" value="NZ_CP016793.1"/>
</dbReference>
<dbReference type="CDD" id="cd07819">
    <property type="entry name" value="SRPBCC_2"/>
    <property type="match status" value="1"/>
</dbReference>
<evidence type="ECO:0000313" key="1">
    <source>
        <dbReference type="EMBL" id="ANZ35055.1"/>
    </source>
</evidence>
<sequence>MADESTQSIVIDAPPEKIMAIIADFPSYPDWANGMKEVEVLGTSADGRAEQVRFAIDQGPVKDEYTLKYDWAPDGLSVQWNLVKGTMQKSQHGSYVLEPSGTGTKVTYTLSVQLVIPMIGLFRRKAEKLILDTALKELKKRAEKAA</sequence>
<dbReference type="InterPro" id="IPR023393">
    <property type="entry name" value="START-like_dom_sf"/>
</dbReference>
<dbReference type="SUPFAM" id="SSF55961">
    <property type="entry name" value="Bet v1-like"/>
    <property type="match status" value="1"/>
</dbReference>
<dbReference type="KEGG" id="led:BBK82_02185"/>
<dbReference type="STRING" id="1586287.BBK82_02185"/>
<reference evidence="1 2" key="1">
    <citation type="submission" date="2016-07" db="EMBL/GenBank/DDBJ databases">
        <title>Complete genome sequence of the Lentzea guizhouensis DHS C013.</title>
        <authorList>
            <person name="Cao C."/>
        </authorList>
    </citation>
    <scope>NUCLEOTIDE SEQUENCE [LARGE SCALE GENOMIC DNA]</scope>
    <source>
        <strain evidence="1 2">DHS C013</strain>
    </source>
</reference>
<dbReference type="OrthoDB" id="5243015at2"/>
<gene>
    <name evidence="1" type="ORF">BBK82_02185</name>
</gene>
<evidence type="ECO:0000313" key="2">
    <source>
        <dbReference type="Proteomes" id="UP000093053"/>
    </source>
</evidence>
<dbReference type="PANTHER" id="PTHR39683:SF4">
    <property type="entry name" value="COENZYME Q-BINDING PROTEIN COQ10 START DOMAIN-CONTAINING PROTEIN"/>
    <property type="match status" value="1"/>
</dbReference>
<dbReference type="Gene3D" id="3.30.530.20">
    <property type="match status" value="1"/>
</dbReference>
<protein>
    <submittedName>
        <fullName evidence="1">Cyclase</fullName>
    </submittedName>
</protein>
<organism evidence="1 2">
    <name type="scientific">Lentzea guizhouensis</name>
    <dbReference type="NCBI Taxonomy" id="1586287"/>
    <lineage>
        <taxon>Bacteria</taxon>
        <taxon>Bacillati</taxon>
        <taxon>Actinomycetota</taxon>
        <taxon>Actinomycetes</taxon>
        <taxon>Pseudonocardiales</taxon>
        <taxon>Pseudonocardiaceae</taxon>
        <taxon>Lentzea</taxon>
    </lineage>
</organism>